<protein>
    <recommendedName>
        <fullName evidence="8">LppX_LprAFG lipoprotein</fullName>
    </recommendedName>
</protein>
<gene>
    <name evidence="6" type="ORF">GCM10023340_45210</name>
</gene>
<evidence type="ECO:0000256" key="3">
    <source>
        <dbReference type="ARBA" id="ARBA00022475"/>
    </source>
</evidence>
<dbReference type="CDD" id="cd16334">
    <property type="entry name" value="LppX-like"/>
    <property type="match status" value="1"/>
</dbReference>
<evidence type="ECO:0000313" key="7">
    <source>
        <dbReference type="Proteomes" id="UP001500221"/>
    </source>
</evidence>
<evidence type="ECO:0000256" key="5">
    <source>
        <dbReference type="SAM" id="SignalP"/>
    </source>
</evidence>
<dbReference type="PROSITE" id="PS51257">
    <property type="entry name" value="PROKAR_LIPOPROTEIN"/>
    <property type="match status" value="1"/>
</dbReference>
<evidence type="ECO:0000256" key="2">
    <source>
        <dbReference type="ARBA" id="ARBA00009194"/>
    </source>
</evidence>
<dbReference type="Proteomes" id="UP001500221">
    <property type="component" value="Unassembled WGS sequence"/>
</dbReference>
<dbReference type="InterPro" id="IPR009830">
    <property type="entry name" value="LppX/LprAFG"/>
</dbReference>
<feature type="region of interest" description="Disordered" evidence="4">
    <location>
        <begin position="31"/>
        <end position="53"/>
    </location>
</feature>
<reference evidence="7" key="1">
    <citation type="journal article" date="2019" name="Int. J. Syst. Evol. Microbiol.">
        <title>The Global Catalogue of Microorganisms (GCM) 10K type strain sequencing project: providing services to taxonomists for standard genome sequencing and annotation.</title>
        <authorList>
            <consortium name="The Broad Institute Genomics Platform"/>
            <consortium name="The Broad Institute Genome Sequencing Center for Infectious Disease"/>
            <person name="Wu L."/>
            <person name="Ma J."/>
        </authorList>
    </citation>
    <scope>NUCLEOTIDE SEQUENCE [LARGE SCALE GENOMIC DNA]</scope>
    <source>
        <strain evidence="7">JCM 18459</strain>
    </source>
</reference>
<keyword evidence="3" id="KW-1003">Cell membrane</keyword>
<dbReference type="InterPro" id="IPR029046">
    <property type="entry name" value="LolA/LolB/LppX"/>
</dbReference>
<keyword evidence="5" id="KW-0732">Signal</keyword>
<comment type="subcellular location">
    <subcellularLocation>
        <location evidence="1">Cell envelope</location>
    </subcellularLocation>
</comment>
<sequence>MTTVRRPRRRAALTAPLVALGLVASLGLAGCSGDDESPSSNTSADADGDDEVTPEEVMAFAKKQLDSTSGVTLSLATDDSPDADAFLKRAEGTITTAPAFEGTAEGTFNGITAEVKVIAVDAKFYVELPVVGWDELDPESICAPDPAMLLDPDSGVSNVLTSAEGLEEGESQRAASDNELVITPYTATVPGEAIKNILPCSPGDSFDATFSIDGDGRLREAELTGEFFSGVDDLTYTISISEYDVTKEITAP</sequence>
<keyword evidence="3" id="KW-0472">Membrane</keyword>
<keyword evidence="7" id="KW-1185">Reference proteome</keyword>
<feature type="signal peptide" evidence="5">
    <location>
        <begin position="1"/>
        <end position="29"/>
    </location>
</feature>
<name>A0ABP9Q9V9_9ACTN</name>
<dbReference type="InterPro" id="IPR018247">
    <property type="entry name" value="EF_Hand_1_Ca_BS"/>
</dbReference>
<dbReference type="RefSeq" id="WP_345464519.1">
    <property type="nucleotide sequence ID" value="NZ_BAABKG010000008.1"/>
</dbReference>
<dbReference type="Pfam" id="PF07161">
    <property type="entry name" value="LppX_LprAFG"/>
    <property type="match status" value="1"/>
</dbReference>
<evidence type="ECO:0008006" key="8">
    <source>
        <dbReference type="Google" id="ProtNLM"/>
    </source>
</evidence>
<dbReference type="Gene3D" id="2.50.20.20">
    <property type="match status" value="1"/>
</dbReference>
<dbReference type="EMBL" id="BAABKG010000008">
    <property type="protein sequence ID" value="GAA5156690.1"/>
    <property type="molecule type" value="Genomic_DNA"/>
</dbReference>
<proteinExistence type="inferred from homology"/>
<feature type="chain" id="PRO_5046651358" description="LppX_LprAFG lipoprotein" evidence="5">
    <location>
        <begin position="30"/>
        <end position="252"/>
    </location>
</feature>
<dbReference type="SUPFAM" id="SSF89392">
    <property type="entry name" value="Prokaryotic lipoproteins and lipoprotein localization factors"/>
    <property type="match status" value="1"/>
</dbReference>
<dbReference type="PROSITE" id="PS00018">
    <property type="entry name" value="EF_HAND_1"/>
    <property type="match status" value="1"/>
</dbReference>
<evidence type="ECO:0000256" key="1">
    <source>
        <dbReference type="ARBA" id="ARBA00004196"/>
    </source>
</evidence>
<comment type="caution">
    <text evidence="6">The sequence shown here is derived from an EMBL/GenBank/DDBJ whole genome shotgun (WGS) entry which is preliminary data.</text>
</comment>
<comment type="similarity">
    <text evidence="2">Belongs to the LppX/LprAFG lipoprotein family.</text>
</comment>
<evidence type="ECO:0000256" key="4">
    <source>
        <dbReference type="SAM" id="MobiDB-lite"/>
    </source>
</evidence>
<organism evidence="6 7">
    <name type="scientific">Nocardioides marinquilinus</name>
    <dbReference type="NCBI Taxonomy" id="1210400"/>
    <lineage>
        <taxon>Bacteria</taxon>
        <taxon>Bacillati</taxon>
        <taxon>Actinomycetota</taxon>
        <taxon>Actinomycetes</taxon>
        <taxon>Propionibacteriales</taxon>
        <taxon>Nocardioidaceae</taxon>
        <taxon>Nocardioides</taxon>
    </lineage>
</organism>
<evidence type="ECO:0000313" key="6">
    <source>
        <dbReference type="EMBL" id="GAA5156690.1"/>
    </source>
</evidence>
<accession>A0ABP9Q9V9</accession>